<dbReference type="InterPro" id="IPR004107">
    <property type="entry name" value="Integrase_SAM-like_N"/>
</dbReference>
<proteinExistence type="inferred from homology"/>
<dbReference type="Proteomes" id="UP001556636">
    <property type="component" value="Unassembled WGS sequence"/>
</dbReference>
<name>A0ABV3RXF6_9GAMM</name>
<dbReference type="Gene3D" id="1.10.150.130">
    <property type="match status" value="1"/>
</dbReference>
<reference evidence="7 8" key="1">
    <citation type="submission" date="2024-02" db="EMBL/GenBank/DDBJ databases">
        <title>New especies of Spiribacter isolated from saline water.</title>
        <authorList>
            <person name="Leon M.J."/>
            <person name="De La Haba R."/>
            <person name="Sanchez-Porro C."/>
            <person name="Ventosa A."/>
        </authorList>
    </citation>
    <scope>NUCLEOTIDE SEQUENCE [LARGE SCALE GENOMIC DNA]</scope>
    <source>
        <strain evidence="8">ag22IC6-196</strain>
    </source>
</reference>
<dbReference type="PANTHER" id="PTHR30349:SF64">
    <property type="entry name" value="PROPHAGE INTEGRASE INTD-RELATED"/>
    <property type="match status" value="1"/>
</dbReference>
<dbReference type="CDD" id="cd01189">
    <property type="entry name" value="INT_ICEBs1_C_like"/>
    <property type="match status" value="1"/>
</dbReference>
<keyword evidence="3" id="KW-0238">DNA-binding</keyword>
<dbReference type="EMBL" id="JBAKFG010000002">
    <property type="protein sequence ID" value="MEX0372806.1"/>
    <property type="molecule type" value="Genomic_DNA"/>
</dbReference>
<comment type="similarity">
    <text evidence="1">Belongs to the 'phage' integrase family.</text>
</comment>
<dbReference type="Pfam" id="PF14659">
    <property type="entry name" value="Phage_int_SAM_3"/>
    <property type="match status" value="1"/>
</dbReference>
<dbReference type="Pfam" id="PF12167">
    <property type="entry name" value="Arm-DNA-bind_2"/>
    <property type="match status" value="1"/>
</dbReference>
<dbReference type="RefSeq" id="WP_367951377.1">
    <property type="nucleotide sequence ID" value="NZ_JBAKFG010000002.1"/>
</dbReference>
<evidence type="ECO:0000256" key="1">
    <source>
        <dbReference type="ARBA" id="ARBA00008857"/>
    </source>
</evidence>
<dbReference type="Pfam" id="PF00589">
    <property type="entry name" value="Phage_integrase"/>
    <property type="match status" value="1"/>
</dbReference>
<gene>
    <name evidence="7" type="ORF">V6X51_05085</name>
</gene>
<dbReference type="InterPro" id="IPR011010">
    <property type="entry name" value="DNA_brk_join_enz"/>
</dbReference>
<comment type="caution">
    <text evidence="7">The sequence shown here is derived from an EMBL/GenBank/DDBJ whole genome shotgun (WGS) entry which is preliminary data.</text>
</comment>
<dbReference type="PANTHER" id="PTHR30349">
    <property type="entry name" value="PHAGE INTEGRASE-RELATED"/>
    <property type="match status" value="1"/>
</dbReference>
<keyword evidence="2" id="KW-0229">DNA integration</keyword>
<dbReference type="InterPro" id="IPR022000">
    <property type="entry name" value="Min27-like_integrase_DNA_bind"/>
</dbReference>
<evidence type="ECO:0000259" key="6">
    <source>
        <dbReference type="PROSITE" id="PS51898"/>
    </source>
</evidence>
<sequence>MPTHCDGAHNIDLRRSRMLGDMASFVVRPNGILQYDMFINGKRFREGTGLPDTPANRQRMRRNVRRLNAELETGAFNYAKWFPNSKKIEAAERLLRENRSDDPGQRFGRYAWSWYAMCKGDWKPAYRTRVARNLRGHIVPFLGDHPVDQIDERALRLFRQSLLAETRPNGRRAFSNSRITNLMAHLSAILNLAERELDVDNPIKYLPPLPDDRKDPRPLTVDQVHAFLRAIDPRMRLYFEVRFYTGLRTGEVNGLRLRDLDLPRNRLRIRVALTDGMLQMLKTRRSRRNIQLSSRLGEALADYVAEHHGPAMLALLHGGVPEQPEGVKPGTTEVRDRARRHRDPDDPGDFADDPRLVVPDASQPEHPLDALLFTDSEGRPLDPSRVSKDFWLPTLKRLGLERRRVYETRHTAAVLHLAAGENPLFVSRLLGHADSAMLFNVYAPFVPNIMGRDGEAFEALMTR</sequence>
<dbReference type="Gene3D" id="1.10.443.10">
    <property type="entry name" value="Intergrase catalytic core"/>
    <property type="match status" value="1"/>
</dbReference>
<evidence type="ECO:0000256" key="3">
    <source>
        <dbReference type="ARBA" id="ARBA00023125"/>
    </source>
</evidence>
<evidence type="ECO:0000256" key="2">
    <source>
        <dbReference type="ARBA" id="ARBA00022908"/>
    </source>
</evidence>
<organism evidence="7 8">
    <name type="scientific">Spiribacter roseus</name>
    <dbReference type="NCBI Taxonomy" id="1855875"/>
    <lineage>
        <taxon>Bacteria</taxon>
        <taxon>Pseudomonadati</taxon>
        <taxon>Pseudomonadota</taxon>
        <taxon>Gammaproteobacteria</taxon>
        <taxon>Chromatiales</taxon>
        <taxon>Ectothiorhodospiraceae</taxon>
        <taxon>Spiribacter</taxon>
    </lineage>
</organism>
<dbReference type="InterPro" id="IPR002104">
    <property type="entry name" value="Integrase_catalytic"/>
</dbReference>
<evidence type="ECO:0000313" key="8">
    <source>
        <dbReference type="Proteomes" id="UP001556636"/>
    </source>
</evidence>
<feature type="domain" description="Tyr recombinase" evidence="6">
    <location>
        <begin position="214"/>
        <end position="458"/>
    </location>
</feature>
<dbReference type="InterPro" id="IPR010998">
    <property type="entry name" value="Integrase_recombinase_N"/>
</dbReference>
<evidence type="ECO:0000256" key="4">
    <source>
        <dbReference type="ARBA" id="ARBA00023172"/>
    </source>
</evidence>
<evidence type="ECO:0000256" key="5">
    <source>
        <dbReference type="SAM" id="MobiDB-lite"/>
    </source>
</evidence>
<dbReference type="SUPFAM" id="SSF56349">
    <property type="entry name" value="DNA breaking-rejoining enzymes"/>
    <property type="match status" value="2"/>
</dbReference>
<dbReference type="PROSITE" id="PS51898">
    <property type="entry name" value="TYR_RECOMBINASE"/>
    <property type="match status" value="1"/>
</dbReference>
<evidence type="ECO:0000313" key="7">
    <source>
        <dbReference type="EMBL" id="MEX0372806.1"/>
    </source>
</evidence>
<keyword evidence="4" id="KW-0233">DNA recombination</keyword>
<dbReference type="InterPro" id="IPR050090">
    <property type="entry name" value="Tyrosine_recombinase_XerCD"/>
</dbReference>
<dbReference type="InterPro" id="IPR013762">
    <property type="entry name" value="Integrase-like_cat_sf"/>
</dbReference>
<protein>
    <submittedName>
        <fullName evidence="7">Tyrosine-type recombinase/integrase</fullName>
    </submittedName>
</protein>
<keyword evidence="8" id="KW-1185">Reference proteome</keyword>
<feature type="region of interest" description="Disordered" evidence="5">
    <location>
        <begin position="319"/>
        <end position="355"/>
    </location>
</feature>
<accession>A0ABV3RXF6</accession>